<feature type="signal peptide" evidence="3">
    <location>
        <begin position="1"/>
        <end position="20"/>
    </location>
</feature>
<keyword evidence="5" id="KW-1185">Reference proteome</keyword>
<feature type="transmembrane region" description="Helical" evidence="2">
    <location>
        <begin position="441"/>
        <end position="460"/>
    </location>
</feature>
<feature type="compositionally biased region" description="Basic and acidic residues" evidence="1">
    <location>
        <begin position="73"/>
        <end position="85"/>
    </location>
</feature>
<dbReference type="AlphaFoldDB" id="U3GWF2"/>
<evidence type="ECO:0008006" key="6">
    <source>
        <dbReference type="Google" id="ProtNLM"/>
    </source>
</evidence>
<evidence type="ECO:0000256" key="1">
    <source>
        <dbReference type="SAM" id="MobiDB-lite"/>
    </source>
</evidence>
<feature type="chain" id="PRO_5039156683" description="Gram-positive cocci surface proteins LPxTG domain-containing protein" evidence="3">
    <location>
        <begin position="21"/>
        <end position="464"/>
    </location>
</feature>
<keyword evidence="2" id="KW-0472">Membrane</keyword>
<sequence length="464" mass="48175">MRRSFAAVAAASAFALSVHAAPAFAEEAEQPVPAEAAPAPAEAAPAPAEAAPAPAAAAPAPAEAAPASAEAAPGKEAEGEKEGEKPALNIGDNGYVQPENGFTRGEVVKTEEKFTNDKGCNNCTRTTETISNKVNLEGAAVFNMGLKDYSNNGFTKKVWNPNNHPNLNPEGDKNPEGAGPGNVEMQHYLLGKSIIAWRPVFATDYPMSTAEITIDLPDEGYVASDATSWYVDRYLPAVAGKQQPYKNKLVPSEVTVVGKKATVKFASPIDAYSGWAGVFTKDYGVEGFDKIKNANKEATMKVTGEWDVEKIKKMKEEAEKDGKTLYGNPIAFKDGSLEKVTETCDCPPEDEPGNPGHKPSNPSGSSDVPGWLIPIAAIPLIPALVGSSTGSSTPAPQAPAAPVAQAPAAEAPVKGIEKGVAKQQAPAASEKRVLANTGADVAGLAGFGAALMAAGAFVAGRRRK</sequence>
<dbReference type="Proteomes" id="UP000016943">
    <property type="component" value="Chromosome"/>
</dbReference>
<proteinExistence type="predicted"/>
<dbReference type="PANTHER" id="PTHR48125">
    <property type="entry name" value="LP07818P1"/>
    <property type="match status" value="1"/>
</dbReference>
<feature type="compositionally biased region" description="Low complexity" evidence="1">
    <location>
        <begin position="394"/>
        <end position="406"/>
    </location>
</feature>
<feature type="region of interest" description="Disordered" evidence="1">
    <location>
        <begin position="341"/>
        <end position="368"/>
    </location>
</feature>
<dbReference type="GeneID" id="78250724"/>
<accession>U3GWF2</accession>
<organism evidence="4 5">
    <name type="scientific">Corynebacterium argentoratense DSM 44202</name>
    <dbReference type="NCBI Taxonomy" id="1348662"/>
    <lineage>
        <taxon>Bacteria</taxon>
        <taxon>Bacillati</taxon>
        <taxon>Actinomycetota</taxon>
        <taxon>Actinomycetes</taxon>
        <taxon>Mycobacteriales</taxon>
        <taxon>Corynebacteriaceae</taxon>
        <taxon>Corynebacterium</taxon>
    </lineage>
</organism>
<protein>
    <recommendedName>
        <fullName evidence="6">Gram-positive cocci surface proteins LPxTG domain-containing protein</fullName>
    </recommendedName>
</protein>
<keyword evidence="2" id="KW-1133">Transmembrane helix</keyword>
<dbReference type="PANTHER" id="PTHR48125:SF10">
    <property type="entry name" value="OS12G0136300 PROTEIN"/>
    <property type="match status" value="1"/>
</dbReference>
<feature type="region of interest" description="Disordered" evidence="1">
    <location>
        <begin position="161"/>
        <end position="181"/>
    </location>
</feature>
<evidence type="ECO:0000256" key="3">
    <source>
        <dbReference type="SAM" id="SignalP"/>
    </source>
</evidence>
<evidence type="ECO:0000313" key="5">
    <source>
        <dbReference type="Proteomes" id="UP000016943"/>
    </source>
</evidence>
<dbReference type="RefSeq" id="WP_020975427.1">
    <property type="nucleotide sequence ID" value="NC_022198.1"/>
</dbReference>
<gene>
    <name evidence="4" type="ORF">CARG_00525</name>
</gene>
<dbReference type="HOGENOM" id="CLU_588900_0_0_11"/>
<dbReference type="KEGG" id="caz:CARG_00525"/>
<feature type="region of interest" description="Disordered" evidence="1">
    <location>
        <begin position="387"/>
        <end position="406"/>
    </location>
</feature>
<evidence type="ECO:0000256" key="2">
    <source>
        <dbReference type="SAM" id="Phobius"/>
    </source>
</evidence>
<dbReference type="PATRIC" id="fig|1348662.3.peg.99"/>
<evidence type="ECO:0000313" key="4">
    <source>
        <dbReference type="EMBL" id="AGU14306.1"/>
    </source>
</evidence>
<feature type="region of interest" description="Disordered" evidence="1">
    <location>
        <begin position="25"/>
        <end position="100"/>
    </location>
</feature>
<feature type="compositionally biased region" description="Low complexity" evidence="1">
    <location>
        <begin position="25"/>
        <end position="72"/>
    </location>
</feature>
<reference evidence="4 5" key="1">
    <citation type="journal article" date="2013" name="Genome Announc.">
        <title>Whole-Genome Sequence of the Clinical Strain Corynebacterium argentoratense DSM 44202, Isolated from a Human Throat Specimen.</title>
        <authorList>
            <person name="Bomholt C."/>
            <person name="Glaub A."/>
            <person name="Gravermann K."/>
            <person name="Albersmeier A."/>
            <person name="Brinkrolf K."/>
            <person name="Ruckert C."/>
            <person name="Tauch A."/>
        </authorList>
    </citation>
    <scope>NUCLEOTIDE SEQUENCE [LARGE SCALE GENOMIC DNA]</scope>
    <source>
        <strain evidence="4">DSM 44202</strain>
    </source>
</reference>
<keyword evidence="3" id="KW-0732">Signal</keyword>
<name>U3GWF2_9CORY</name>
<keyword evidence="2" id="KW-0812">Transmembrane</keyword>
<dbReference type="EMBL" id="CP006365">
    <property type="protein sequence ID" value="AGU14306.1"/>
    <property type="molecule type" value="Genomic_DNA"/>
</dbReference>
<dbReference type="NCBIfam" id="TIGR01167">
    <property type="entry name" value="LPXTG_anchor"/>
    <property type="match status" value="1"/>
</dbReference>